<comment type="caution">
    <text evidence="2">The sequence shown here is derived from an EMBL/GenBank/DDBJ whole genome shotgun (WGS) entry which is preliminary data.</text>
</comment>
<evidence type="ECO:0000313" key="2">
    <source>
        <dbReference type="EMBL" id="KAG0145636.1"/>
    </source>
</evidence>
<organism evidence="2 3">
    <name type="scientific">Cronartium quercuum f. sp. fusiforme G11</name>
    <dbReference type="NCBI Taxonomy" id="708437"/>
    <lineage>
        <taxon>Eukaryota</taxon>
        <taxon>Fungi</taxon>
        <taxon>Dikarya</taxon>
        <taxon>Basidiomycota</taxon>
        <taxon>Pucciniomycotina</taxon>
        <taxon>Pucciniomycetes</taxon>
        <taxon>Pucciniales</taxon>
        <taxon>Coleosporiaceae</taxon>
        <taxon>Cronartium</taxon>
    </lineage>
</organism>
<protein>
    <submittedName>
        <fullName evidence="2">Uncharacterized protein</fullName>
    </submittedName>
</protein>
<accession>A0A9P6NLC4</accession>
<dbReference type="AlphaFoldDB" id="A0A9P6NLC4"/>
<feature type="region of interest" description="Disordered" evidence="1">
    <location>
        <begin position="25"/>
        <end position="147"/>
    </location>
</feature>
<name>A0A9P6NLC4_9BASI</name>
<sequence>MDRTCLGHPLPLFYVHFLVKLSRPDSTKTPVTKRTSPEGPEHRRKMSSVKKLPQRFAKGRGNTFDPETSAGSSIEVPRMLQGGGLPGMCPKPRGTVTNATVAGPSRYELSPDEFSTQSGRPFKTSRHGDSNETSLAQGSCLGQLVGD</sequence>
<reference evidence="2" key="1">
    <citation type="submission" date="2013-11" db="EMBL/GenBank/DDBJ databases">
        <title>Genome sequence of the fusiform rust pathogen reveals effectors for host alternation and coevolution with pine.</title>
        <authorList>
            <consortium name="DOE Joint Genome Institute"/>
            <person name="Smith K."/>
            <person name="Pendleton A."/>
            <person name="Kubisiak T."/>
            <person name="Anderson C."/>
            <person name="Salamov A."/>
            <person name="Aerts A."/>
            <person name="Riley R."/>
            <person name="Clum A."/>
            <person name="Lindquist E."/>
            <person name="Ence D."/>
            <person name="Campbell M."/>
            <person name="Kronenberg Z."/>
            <person name="Feau N."/>
            <person name="Dhillon B."/>
            <person name="Hamelin R."/>
            <person name="Burleigh J."/>
            <person name="Smith J."/>
            <person name="Yandell M."/>
            <person name="Nelson C."/>
            <person name="Grigoriev I."/>
            <person name="Davis J."/>
        </authorList>
    </citation>
    <scope>NUCLEOTIDE SEQUENCE</scope>
    <source>
        <strain evidence="2">G11</strain>
    </source>
</reference>
<dbReference type="EMBL" id="MU167273">
    <property type="protein sequence ID" value="KAG0145636.1"/>
    <property type="molecule type" value="Genomic_DNA"/>
</dbReference>
<keyword evidence="3" id="KW-1185">Reference proteome</keyword>
<evidence type="ECO:0000313" key="3">
    <source>
        <dbReference type="Proteomes" id="UP000886653"/>
    </source>
</evidence>
<dbReference type="Proteomes" id="UP000886653">
    <property type="component" value="Unassembled WGS sequence"/>
</dbReference>
<proteinExistence type="predicted"/>
<gene>
    <name evidence="2" type="ORF">CROQUDRAFT_93623</name>
</gene>
<evidence type="ECO:0000256" key="1">
    <source>
        <dbReference type="SAM" id="MobiDB-lite"/>
    </source>
</evidence>